<dbReference type="NCBIfam" id="TIGR02532">
    <property type="entry name" value="IV_pilin_GFxxxE"/>
    <property type="match status" value="1"/>
</dbReference>
<gene>
    <name evidence="4" type="ORF">D7I45_04275</name>
</gene>
<evidence type="ECO:0000313" key="4">
    <source>
        <dbReference type="EMBL" id="AYF92734.1"/>
    </source>
</evidence>
<dbReference type="InterPro" id="IPR016977">
    <property type="entry name" value="ComGF"/>
</dbReference>
<keyword evidence="5" id="KW-1185">Reference proteome</keyword>
<dbReference type="OrthoDB" id="2291292at2"/>
<dbReference type="RefSeq" id="WP_120784499.1">
    <property type="nucleotide sequence ID" value="NZ_CP032626.1"/>
</dbReference>
<comment type="subcellular location">
    <subcellularLocation>
        <location evidence="1">Cell surface</location>
    </subcellularLocation>
</comment>
<keyword evidence="2" id="KW-0178">Competence</keyword>
<protein>
    <submittedName>
        <fullName evidence="4">Prepilin-type N-terminal cleavage/methylation domain-containing protein</fullName>
    </submittedName>
</protein>
<evidence type="ECO:0000313" key="5">
    <source>
        <dbReference type="Proteomes" id="UP000272003"/>
    </source>
</evidence>
<feature type="transmembrane region" description="Helical" evidence="3">
    <location>
        <begin position="12"/>
        <end position="31"/>
    </location>
</feature>
<keyword evidence="3" id="KW-1133">Transmembrane helix</keyword>
<sequence>MKRKKGFTMIESLMSLIVISMIAIIVTYIPAIQKAKYSNDTLINYHLFLNTLESDNYRFTIKSAQNGNIKLYSKEKSKFYTIKKRNNIIYLRNISSKGYVPLLNNADELDSKIVNKHLKISVIFKNGEKHTNNLVIPYEK</sequence>
<evidence type="ECO:0000256" key="1">
    <source>
        <dbReference type="ARBA" id="ARBA00004241"/>
    </source>
</evidence>
<dbReference type="EMBL" id="CP032626">
    <property type="protein sequence ID" value="AYF92734.1"/>
    <property type="molecule type" value="Genomic_DNA"/>
</dbReference>
<dbReference type="GO" id="GO:0030420">
    <property type="term" value="P:establishment of competence for transformation"/>
    <property type="evidence" value="ECO:0007669"/>
    <property type="project" value="UniProtKB-KW"/>
</dbReference>
<evidence type="ECO:0000256" key="3">
    <source>
        <dbReference type="SAM" id="Phobius"/>
    </source>
</evidence>
<evidence type="ECO:0000256" key="2">
    <source>
        <dbReference type="ARBA" id="ARBA00023287"/>
    </source>
</evidence>
<keyword evidence="3" id="KW-0812">Transmembrane</keyword>
<name>A0A387APU2_9LACO</name>
<dbReference type="Pfam" id="PF15980">
    <property type="entry name" value="ComGF"/>
    <property type="match status" value="1"/>
</dbReference>
<organism evidence="4 5">
    <name type="scientific">Apilactobacillus bombintestini</name>
    <dbReference type="NCBI Taxonomy" id="2419772"/>
    <lineage>
        <taxon>Bacteria</taxon>
        <taxon>Bacillati</taxon>
        <taxon>Bacillota</taxon>
        <taxon>Bacilli</taxon>
        <taxon>Lactobacillales</taxon>
        <taxon>Lactobacillaceae</taxon>
        <taxon>Apilactobacillus</taxon>
    </lineage>
</organism>
<dbReference type="Proteomes" id="UP000272003">
    <property type="component" value="Chromosome"/>
</dbReference>
<dbReference type="InterPro" id="IPR012902">
    <property type="entry name" value="N_methyl_site"/>
</dbReference>
<dbReference type="AlphaFoldDB" id="A0A387APU2"/>
<dbReference type="KEGG" id="abom:D7I45_04275"/>
<keyword evidence="3" id="KW-0472">Membrane</keyword>
<dbReference type="GO" id="GO:0009986">
    <property type="term" value="C:cell surface"/>
    <property type="evidence" value="ECO:0007669"/>
    <property type="project" value="UniProtKB-SubCell"/>
</dbReference>
<proteinExistence type="predicted"/>
<accession>A0A387APU2</accession>
<dbReference type="Pfam" id="PF07963">
    <property type="entry name" value="N_methyl"/>
    <property type="match status" value="1"/>
</dbReference>
<reference evidence="4 5" key="1">
    <citation type="submission" date="2018-09" db="EMBL/GenBank/DDBJ databases">
        <title>Genome sequencing of strain BHWM-4.</title>
        <authorList>
            <person name="Heo J."/>
            <person name="Kim S.-J."/>
            <person name="Kwon S.-W."/>
        </authorList>
    </citation>
    <scope>NUCLEOTIDE SEQUENCE [LARGE SCALE GENOMIC DNA]</scope>
    <source>
        <strain evidence="4 5">BHWM-4</strain>
    </source>
</reference>